<protein>
    <submittedName>
        <fullName evidence="2">Uncharacterized protein</fullName>
    </submittedName>
</protein>
<accession>A0A834IAD2</accession>
<organism evidence="2 3">
    <name type="scientific">Rhynchophorus ferrugineus</name>
    <name type="common">Red palm weevil</name>
    <name type="synonym">Curculio ferrugineus</name>
    <dbReference type="NCBI Taxonomy" id="354439"/>
    <lineage>
        <taxon>Eukaryota</taxon>
        <taxon>Metazoa</taxon>
        <taxon>Ecdysozoa</taxon>
        <taxon>Arthropoda</taxon>
        <taxon>Hexapoda</taxon>
        <taxon>Insecta</taxon>
        <taxon>Pterygota</taxon>
        <taxon>Neoptera</taxon>
        <taxon>Endopterygota</taxon>
        <taxon>Coleoptera</taxon>
        <taxon>Polyphaga</taxon>
        <taxon>Cucujiformia</taxon>
        <taxon>Curculionidae</taxon>
        <taxon>Dryophthorinae</taxon>
        <taxon>Rhynchophorus</taxon>
    </lineage>
</organism>
<dbReference type="EMBL" id="JAACXV010002278">
    <property type="protein sequence ID" value="KAF7277400.1"/>
    <property type="molecule type" value="Genomic_DNA"/>
</dbReference>
<feature type="non-terminal residue" evidence="2">
    <location>
        <position position="1"/>
    </location>
</feature>
<dbReference type="Proteomes" id="UP000625711">
    <property type="component" value="Unassembled WGS sequence"/>
</dbReference>
<gene>
    <name evidence="2" type="ORF">GWI33_007737</name>
</gene>
<reference evidence="2" key="1">
    <citation type="submission" date="2020-08" db="EMBL/GenBank/DDBJ databases">
        <title>Genome sequencing and assembly of the red palm weevil Rhynchophorus ferrugineus.</title>
        <authorList>
            <person name="Dias G.B."/>
            <person name="Bergman C.M."/>
            <person name="Manee M."/>
        </authorList>
    </citation>
    <scope>NUCLEOTIDE SEQUENCE</scope>
    <source>
        <strain evidence="2">AA-2017</strain>
        <tissue evidence="2">Whole larva</tissue>
    </source>
</reference>
<sequence>EEGSWDIRESNDEEEMSVEMGSDSSSLKLCNKGDKLEVQRLMNHNSNSSRCSDCIDPIFSFNCVFTQRREVS</sequence>
<feature type="compositionally biased region" description="Basic and acidic residues" evidence="1">
    <location>
        <begin position="1"/>
        <end position="10"/>
    </location>
</feature>
<evidence type="ECO:0000313" key="2">
    <source>
        <dbReference type="EMBL" id="KAF7277400.1"/>
    </source>
</evidence>
<keyword evidence="3" id="KW-1185">Reference proteome</keyword>
<evidence type="ECO:0000313" key="3">
    <source>
        <dbReference type="Proteomes" id="UP000625711"/>
    </source>
</evidence>
<feature type="region of interest" description="Disordered" evidence="1">
    <location>
        <begin position="1"/>
        <end position="26"/>
    </location>
</feature>
<comment type="caution">
    <text evidence="2">The sequence shown here is derived from an EMBL/GenBank/DDBJ whole genome shotgun (WGS) entry which is preliminary data.</text>
</comment>
<dbReference type="AlphaFoldDB" id="A0A834IAD2"/>
<name>A0A834IAD2_RHYFE</name>
<evidence type="ECO:0000256" key="1">
    <source>
        <dbReference type="SAM" id="MobiDB-lite"/>
    </source>
</evidence>
<proteinExistence type="predicted"/>